<reference evidence="9" key="1">
    <citation type="journal article" date="2014" name="Int. J. Syst. Evol. Microbiol.">
        <title>Complete genome sequence of Corynebacterium casei LMG S-19264T (=DSM 44701T), isolated from a smear-ripened cheese.</title>
        <authorList>
            <consortium name="US DOE Joint Genome Institute (JGI-PGF)"/>
            <person name="Walter F."/>
            <person name="Albersmeier A."/>
            <person name="Kalinowski J."/>
            <person name="Ruckert C."/>
        </authorList>
    </citation>
    <scope>NUCLEOTIDE SEQUENCE</scope>
    <source>
        <strain evidence="9">CGMCC 4.3508</strain>
    </source>
</reference>
<dbReference type="Pfam" id="PF00528">
    <property type="entry name" value="BPD_transp_1"/>
    <property type="match status" value="1"/>
</dbReference>
<evidence type="ECO:0000313" key="9">
    <source>
        <dbReference type="EMBL" id="GGL02977.1"/>
    </source>
</evidence>
<dbReference type="Gene3D" id="1.10.3720.10">
    <property type="entry name" value="MetI-like"/>
    <property type="match status" value="1"/>
</dbReference>
<keyword evidence="10" id="KW-1185">Reference proteome</keyword>
<feature type="domain" description="ABC transmembrane type-1" evidence="8">
    <location>
        <begin position="109"/>
        <end position="323"/>
    </location>
</feature>
<evidence type="ECO:0000256" key="4">
    <source>
        <dbReference type="ARBA" id="ARBA00022692"/>
    </source>
</evidence>
<feature type="transmembrane region" description="Helical" evidence="7">
    <location>
        <begin position="300"/>
        <end position="322"/>
    </location>
</feature>
<gene>
    <name evidence="9" type="ORF">GCM10011588_17090</name>
</gene>
<dbReference type="InterPro" id="IPR035906">
    <property type="entry name" value="MetI-like_sf"/>
</dbReference>
<keyword evidence="5 7" id="KW-1133">Transmembrane helix</keyword>
<evidence type="ECO:0000256" key="2">
    <source>
        <dbReference type="ARBA" id="ARBA00022448"/>
    </source>
</evidence>
<feature type="transmembrane region" description="Helical" evidence="7">
    <location>
        <begin position="196"/>
        <end position="215"/>
    </location>
</feature>
<evidence type="ECO:0000256" key="5">
    <source>
        <dbReference type="ARBA" id="ARBA00022989"/>
    </source>
</evidence>
<feature type="transmembrane region" description="Helical" evidence="7">
    <location>
        <begin position="12"/>
        <end position="33"/>
    </location>
</feature>
<dbReference type="SUPFAM" id="SSF161098">
    <property type="entry name" value="MetI-like"/>
    <property type="match status" value="1"/>
</dbReference>
<dbReference type="InterPro" id="IPR045621">
    <property type="entry name" value="BPD_transp_1_N"/>
</dbReference>
<protein>
    <submittedName>
        <fullName evidence="9">Peptide ABC transporter permease</fullName>
    </submittedName>
</protein>
<dbReference type="Pfam" id="PF19300">
    <property type="entry name" value="BPD_transp_1_N"/>
    <property type="match status" value="1"/>
</dbReference>
<dbReference type="GO" id="GO:0005886">
    <property type="term" value="C:plasma membrane"/>
    <property type="evidence" value="ECO:0007669"/>
    <property type="project" value="UniProtKB-SubCell"/>
</dbReference>
<keyword evidence="2 7" id="KW-0813">Transport</keyword>
<evidence type="ECO:0000256" key="1">
    <source>
        <dbReference type="ARBA" id="ARBA00004651"/>
    </source>
</evidence>
<evidence type="ECO:0000256" key="6">
    <source>
        <dbReference type="ARBA" id="ARBA00023136"/>
    </source>
</evidence>
<dbReference type="EMBL" id="BMMH01000002">
    <property type="protein sequence ID" value="GGL02977.1"/>
    <property type="molecule type" value="Genomic_DNA"/>
</dbReference>
<evidence type="ECO:0000259" key="8">
    <source>
        <dbReference type="PROSITE" id="PS50928"/>
    </source>
</evidence>
<proteinExistence type="inferred from homology"/>
<dbReference type="GO" id="GO:0055085">
    <property type="term" value="P:transmembrane transport"/>
    <property type="evidence" value="ECO:0007669"/>
    <property type="project" value="InterPro"/>
</dbReference>
<feature type="transmembrane region" description="Helical" evidence="7">
    <location>
        <begin position="258"/>
        <end position="280"/>
    </location>
</feature>
<comment type="caution">
    <text evidence="9">The sequence shown here is derived from an EMBL/GenBank/DDBJ whole genome shotgun (WGS) entry which is preliminary data.</text>
</comment>
<feature type="transmembrane region" description="Helical" evidence="7">
    <location>
        <begin position="113"/>
        <end position="136"/>
    </location>
</feature>
<dbReference type="AlphaFoldDB" id="A0A917RF14"/>
<organism evidence="9 10">
    <name type="scientific">Nocardia jinanensis</name>
    <dbReference type="NCBI Taxonomy" id="382504"/>
    <lineage>
        <taxon>Bacteria</taxon>
        <taxon>Bacillati</taxon>
        <taxon>Actinomycetota</taxon>
        <taxon>Actinomycetes</taxon>
        <taxon>Mycobacteriales</taxon>
        <taxon>Nocardiaceae</taxon>
        <taxon>Nocardia</taxon>
    </lineage>
</organism>
<evidence type="ECO:0000256" key="7">
    <source>
        <dbReference type="RuleBase" id="RU363032"/>
    </source>
</evidence>
<dbReference type="Proteomes" id="UP000638263">
    <property type="component" value="Unassembled WGS sequence"/>
</dbReference>
<dbReference type="PANTHER" id="PTHR43163:SF9">
    <property type="entry name" value="ABC TRANSPORTER PERMEASE PROTEIN"/>
    <property type="match status" value="1"/>
</dbReference>
<evidence type="ECO:0000313" key="10">
    <source>
        <dbReference type="Proteomes" id="UP000638263"/>
    </source>
</evidence>
<dbReference type="PROSITE" id="PS50928">
    <property type="entry name" value="ABC_TM1"/>
    <property type="match status" value="1"/>
</dbReference>
<dbReference type="InterPro" id="IPR000515">
    <property type="entry name" value="MetI-like"/>
</dbReference>
<accession>A0A917RF14</accession>
<dbReference type="PANTHER" id="PTHR43163">
    <property type="entry name" value="DIPEPTIDE TRANSPORT SYSTEM PERMEASE PROTEIN DPPB-RELATED"/>
    <property type="match status" value="1"/>
</dbReference>
<comment type="subcellular location">
    <subcellularLocation>
        <location evidence="1 7">Cell membrane</location>
        <topology evidence="1 7">Multi-pass membrane protein</topology>
    </subcellularLocation>
</comment>
<comment type="similarity">
    <text evidence="7">Belongs to the binding-protein-dependent transport system permease family.</text>
</comment>
<reference evidence="9" key="2">
    <citation type="submission" date="2020-09" db="EMBL/GenBank/DDBJ databases">
        <authorList>
            <person name="Sun Q."/>
            <person name="Zhou Y."/>
        </authorList>
    </citation>
    <scope>NUCLEOTIDE SEQUENCE</scope>
    <source>
        <strain evidence="9">CGMCC 4.3508</strain>
    </source>
</reference>
<keyword evidence="6 7" id="KW-0472">Membrane</keyword>
<keyword evidence="4 7" id="KW-0812">Transmembrane</keyword>
<keyword evidence="3" id="KW-1003">Cell membrane</keyword>
<feature type="transmembrane region" description="Helical" evidence="7">
    <location>
        <begin position="148"/>
        <end position="170"/>
    </location>
</feature>
<name>A0A917RF14_9NOCA</name>
<evidence type="ECO:0000256" key="3">
    <source>
        <dbReference type="ARBA" id="ARBA00022475"/>
    </source>
</evidence>
<sequence length="331" mass="35794">MSMIRNIGAATARAATTLILVLVAAFFITRVAYRDPANMLAPRNATQESVDAVSRALRLDEPWYVQLGNYLYRGPDIQGAPMGLAQWPPGLGYSFRRQTPVTELILSKVPVTVSLALGALVIWTSLSIVFGVAAARRPGTAADRGISTAAYIALSLPTFLTGMLLSYFLFFKLSTYGLYWFPSSGYVPFADNPFEWARHLLLPWLTLAIAEIGLFQRVVRGSMLETLGADYIRTARAKGVSENAVYYRHALKSALNPVITLGGLELAVIMGGAIVTETIFGLDGVGRLTINSALEGDFPVVIGTTIFAAAVFVLCNLVVDIVTELRDPAAR</sequence>
<dbReference type="CDD" id="cd06261">
    <property type="entry name" value="TM_PBP2"/>
    <property type="match status" value="1"/>
</dbReference>